<dbReference type="Proteomes" id="UP001497516">
    <property type="component" value="Chromosome 10"/>
</dbReference>
<dbReference type="AlphaFoldDB" id="A0AAV2CYM5"/>
<evidence type="ECO:0000313" key="3">
    <source>
        <dbReference type="Proteomes" id="UP001497516"/>
    </source>
</evidence>
<feature type="compositionally biased region" description="Basic residues" evidence="1">
    <location>
        <begin position="1"/>
        <end position="10"/>
    </location>
</feature>
<keyword evidence="3" id="KW-1185">Reference proteome</keyword>
<evidence type="ECO:0000256" key="1">
    <source>
        <dbReference type="SAM" id="MobiDB-lite"/>
    </source>
</evidence>
<organism evidence="2 3">
    <name type="scientific">Linum trigynum</name>
    <dbReference type="NCBI Taxonomy" id="586398"/>
    <lineage>
        <taxon>Eukaryota</taxon>
        <taxon>Viridiplantae</taxon>
        <taxon>Streptophyta</taxon>
        <taxon>Embryophyta</taxon>
        <taxon>Tracheophyta</taxon>
        <taxon>Spermatophyta</taxon>
        <taxon>Magnoliopsida</taxon>
        <taxon>eudicotyledons</taxon>
        <taxon>Gunneridae</taxon>
        <taxon>Pentapetalae</taxon>
        <taxon>rosids</taxon>
        <taxon>fabids</taxon>
        <taxon>Malpighiales</taxon>
        <taxon>Linaceae</taxon>
        <taxon>Linum</taxon>
    </lineage>
</organism>
<reference evidence="2 3" key="1">
    <citation type="submission" date="2024-04" db="EMBL/GenBank/DDBJ databases">
        <authorList>
            <person name="Fracassetti M."/>
        </authorList>
    </citation>
    <scope>NUCLEOTIDE SEQUENCE [LARGE SCALE GENOMIC DNA]</scope>
</reference>
<accession>A0AAV2CYM5</accession>
<feature type="region of interest" description="Disordered" evidence="1">
    <location>
        <begin position="1"/>
        <end position="34"/>
    </location>
</feature>
<protein>
    <submittedName>
        <fullName evidence="2">Uncharacterized protein</fullName>
    </submittedName>
</protein>
<name>A0AAV2CYM5_9ROSI</name>
<evidence type="ECO:0000313" key="2">
    <source>
        <dbReference type="EMBL" id="CAL1361645.1"/>
    </source>
</evidence>
<proteinExistence type="predicted"/>
<gene>
    <name evidence="2" type="ORF">LTRI10_LOCUS9012</name>
</gene>
<dbReference type="EMBL" id="OZ034814">
    <property type="protein sequence ID" value="CAL1361645.1"/>
    <property type="molecule type" value="Genomic_DNA"/>
</dbReference>
<sequence length="98" mass="10317">MTPAKQRRKTMGAPSPLLSPPPASSSPSIKQQSSDLIEVLADRGAAITISPPLILPSPYMSGVAGKDGQRRRHHRLAIAYLPPPILLFPPPCMSGVAG</sequence>